<organism evidence="1 2">
    <name type="scientific">Mus spicilegus</name>
    <name type="common">Mound-building mouse</name>
    <dbReference type="NCBI Taxonomy" id="10103"/>
    <lineage>
        <taxon>Eukaryota</taxon>
        <taxon>Metazoa</taxon>
        <taxon>Chordata</taxon>
        <taxon>Craniata</taxon>
        <taxon>Vertebrata</taxon>
        <taxon>Euteleostomi</taxon>
        <taxon>Mammalia</taxon>
        <taxon>Eutheria</taxon>
        <taxon>Euarchontoglires</taxon>
        <taxon>Glires</taxon>
        <taxon>Rodentia</taxon>
        <taxon>Myomorpha</taxon>
        <taxon>Muroidea</taxon>
        <taxon>Muridae</taxon>
        <taxon>Murinae</taxon>
        <taxon>Mus</taxon>
        <taxon>Mus</taxon>
    </lineage>
</organism>
<accession>A0A8C6GBP6</accession>
<reference evidence="1" key="1">
    <citation type="submission" date="2025-08" db="UniProtKB">
        <authorList>
            <consortium name="Ensembl"/>
        </authorList>
    </citation>
    <scope>IDENTIFICATION</scope>
</reference>
<keyword evidence="2" id="KW-1185">Reference proteome</keyword>
<evidence type="ECO:0000313" key="1">
    <source>
        <dbReference type="Ensembl" id="ENSMSIP00000003160.1"/>
    </source>
</evidence>
<dbReference type="Ensembl" id="ENSMSIT00000004005.1">
    <property type="protein sequence ID" value="ENSMSIP00000003160.1"/>
    <property type="gene ID" value="ENSMSIG00000002919.1"/>
</dbReference>
<dbReference type="AlphaFoldDB" id="A0A8C6GBP6"/>
<reference evidence="1" key="2">
    <citation type="submission" date="2025-09" db="UniProtKB">
        <authorList>
            <consortium name="Ensembl"/>
        </authorList>
    </citation>
    <scope>IDENTIFICATION</scope>
</reference>
<dbReference type="Proteomes" id="UP000694415">
    <property type="component" value="Unplaced"/>
</dbReference>
<protein>
    <submittedName>
        <fullName evidence="1">Uncharacterized protein</fullName>
    </submittedName>
</protein>
<proteinExistence type="predicted"/>
<sequence>MCLCVCVWGGASDHLGAHCNWDKKYTLISDADKPEPLALCLSLGRSLFSCMLDPKTLHVMLYKTSSGQYGVSLSRSQFLPCKHTPKEQMSPSHMRATGLYPNNCLNTTPDQKYILLTTEEREWNKCNWTHTL</sequence>
<name>A0A8C6GBP6_MUSSI</name>
<evidence type="ECO:0000313" key="2">
    <source>
        <dbReference type="Proteomes" id="UP000694415"/>
    </source>
</evidence>